<dbReference type="EMBL" id="CP119311">
    <property type="protein sequence ID" value="WEK36040.1"/>
    <property type="molecule type" value="Genomic_DNA"/>
</dbReference>
<dbReference type="InterPro" id="IPR045738">
    <property type="entry name" value="DUF6088"/>
</dbReference>
<sequence length="241" mass="27146">MKVTDAIAKKVENLEAGQVFSFSDVAIQPEKMEAVVKALNRMVSTGKLSKLGKGKFYKAKQTVFGNLEPDQYQVVKDLLETDGKIIGYLTGYSIYNKLGLTTQVSNIIQIGRNDIRAAFKRGRYTISFIKQKNEITIDNIFLLQVLDAIRYIKKIPDTYFLSSLERLIAILNDLPGADKKKLVTLSLKYPAATRALVGAMLEETGHKELTKKIKETLNPLTIYKMPSAAKLMKHTEKWNIK</sequence>
<evidence type="ECO:0000313" key="1">
    <source>
        <dbReference type="EMBL" id="WEK36040.1"/>
    </source>
</evidence>
<name>A0AAJ5WSN3_9BACT</name>
<organism evidence="1 2">
    <name type="scientific">Candidatus Pseudobacter hemicellulosilyticus</name>
    <dbReference type="NCBI Taxonomy" id="3121375"/>
    <lineage>
        <taxon>Bacteria</taxon>
        <taxon>Pseudomonadati</taxon>
        <taxon>Bacteroidota</taxon>
        <taxon>Chitinophagia</taxon>
        <taxon>Chitinophagales</taxon>
        <taxon>Chitinophagaceae</taxon>
        <taxon>Pseudobacter</taxon>
    </lineage>
</organism>
<dbReference type="Pfam" id="PF19570">
    <property type="entry name" value="DUF6088"/>
    <property type="match status" value="1"/>
</dbReference>
<proteinExistence type="predicted"/>
<protein>
    <submittedName>
        <fullName evidence="1">DUF6088 family protein</fullName>
    </submittedName>
</protein>
<dbReference type="AlphaFoldDB" id="A0AAJ5WSN3"/>
<dbReference type="Proteomes" id="UP001220610">
    <property type="component" value="Chromosome"/>
</dbReference>
<gene>
    <name evidence="1" type="ORF">P0Y53_00880</name>
</gene>
<evidence type="ECO:0000313" key="2">
    <source>
        <dbReference type="Proteomes" id="UP001220610"/>
    </source>
</evidence>
<accession>A0AAJ5WSN3</accession>
<reference evidence="1" key="1">
    <citation type="submission" date="2023-03" db="EMBL/GenBank/DDBJ databases">
        <title>Andean soil-derived lignocellulolytic bacterial consortium as a source of novel taxa and putative plastic-active enzymes.</title>
        <authorList>
            <person name="Diaz-Garcia L."/>
            <person name="Chuvochina M."/>
            <person name="Feuerriegel G."/>
            <person name="Bunk B."/>
            <person name="Sproer C."/>
            <person name="Streit W.R."/>
            <person name="Rodriguez L.M."/>
            <person name="Overmann J."/>
            <person name="Jimenez D.J."/>
        </authorList>
    </citation>
    <scope>NUCLEOTIDE SEQUENCE</scope>
    <source>
        <strain evidence="1">MAG 7</strain>
    </source>
</reference>